<dbReference type="STRING" id="519442.Huta_0187"/>
<dbReference type="GeneID" id="8382449"/>
<accession>C7NPS8</accession>
<dbReference type="InterPro" id="IPR055551">
    <property type="entry name" value="DUF7127"/>
</dbReference>
<sequence length="75" mass="8052">MRLEQQTVGDAAIRRFDYEDATTFVADIGRDGAVDVVGDTAIVITDDDQYDVSLPDGGEPTAFMNNGVLTIEVKG</sequence>
<evidence type="ECO:0000313" key="1">
    <source>
        <dbReference type="EMBL" id="ACV10375.1"/>
    </source>
</evidence>
<reference evidence="1 2" key="1">
    <citation type="journal article" date="2009" name="Stand. Genomic Sci.">
        <title>Complete genome sequence of Halorhabdus utahensis type strain (AX-2).</title>
        <authorList>
            <person name="Anderson I."/>
            <person name="Tindall B.J."/>
            <person name="Pomrenke H."/>
            <person name="Goker M."/>
            <person name="Lapidus A."/>
            <person name="Nolan M."/>
            <person name="Copeland A."/>
            <person name="Glavina Del Rio T."/>
            <person name="Chen F."/>
            <person name="Tice H."/>
            <person name="Cheng J.F."/>
            <person name="Lucas S."/>
            <person name="Chertkov O."/>
            <person name="Bruce D."/>
            <person name="Brettin T."/>
            <person name="Detter J.C."/>
            <person name="Han C."/>
            <person name="Goodwin L."/>
            <person name="Land M."/>
            <person name="Hauser L."/>
            <person name="Chang Y.J."/>
            <person name="Jeffries C.D."/>
            <person name="Pitluck S."/>
            <person name="Pati A."/>
            <person name="Mavromatis K."/>
            <person name="Ivanova N."/>
            <person name="Ovchinnikova G."/>
            <person name="Chen A."/>
            <person name="Palaniappan K."/>
            <person name="Chain P."/>
            <person name="Rohde M."/>
            <person name="Bristow J."/>
            <person name="Eisen J.A."/>
            <person name="Markowitz V."/>
            <person name="Hugenholtz P."/>
            <person name="Kyrpides N.C."/>
            <person name="Klenk H.P."/>
        </authorList>
    </citation>
    <scope>NUCLEOTIDE SEQUENCE [LARGE SCALE GENOMIC DNA]</scope>
    <source>
        <strain evidence="2">DSM 12940 / JCM 11049 / AX-2</strain>
    </source>
</reference>
<dbReference type="Pfam" id="PF23444">
    <property type="entry name" value="DUF7127"/>
    <property type="match status" value="1"/>
</dbReference>
<evidence type="ECO:0000313" key="2">
    <source>
        <dbReference type="Proteomes" id="UP000002071"/>
    </source>
</evidence>
<gene>
    <name evidence="1" type="ordered locus">Huta_0187</name>
</gene>
<dbReference type="OrthoDB" id="304071at2157"/>
<dbReference type="EMBL" id="CP001687">
    <property type="protein sequence ID" value="ACV10375.1"/>
    <property type="molecule type" value="Genomic_DNA"/>
</dbReference>
<dbReference type="AlphaFoldDB" id="C7NPS8"/>
<evidence type="ECO:0008006" key="3">
    <source>
        <dbReference type="Google" id="ProtNLM"/>
    </source>
</evidence>
<dbReference type="RefSeq" id="WP_012795252.1">
    <property type="nucleotide sequence ID" value="NC_013158.1"/>
</dbReference>
<protein>
    <recommendedName>
        <fullName evidence="3">Hsp20/alpha crystallin family protein</fullName>
    </recommendedName>
</protein>
<dbReference type="KEGG" id="hut:Huta_0187"/>
<dbReference type="Proteomes" id="UP000002071">
    <property type="component" value="Chromosome"/>
</dbReference>
<dbReference type="eggNOG" id="arCOG04606">
    <property type="taxonomic scope" value="Archaea"/>
</dbReference>
<proteinExistence type="predicted"/>
<keyword evidence="2" id="KW-1185">Reference proteome</keyword>
<name>C7NPS8_HALUD</name>
<organism evidence="1 2">
    <name type="scientific">Halorhabdus utahensis (strain DSM 12940 / JCM 11049 / AX-2)</name>
    <dbReference type="NCBI Taxonomy" id="519442"/>
    <lineage>
        <taxon>Archaea</taxon>
        <taxon>Methanobacteriati</taxon>
        <taxon>Methanobacteriota</taxon>
        <taxon>Stenosarchaea group</taxon>
        <taxon>Halobacteria</taxon>
        <taxon>Halobacteriales</taxon>
        <taxon>Haloarculaceae</taxon>
        <taxon>Halorhabdus</taxon>
    </lineage>
</organism>
<dbReference type="HOGENOM" id="CLU_194234_0_0_2"/>